<feature type="region of interest" description="Disordered" evidence="1">
    <location>
        <begin position="1"/>
        <end position="24"/>
    </location>
</feature>
<dbReference type="PANTHER" id="PTHR39339:SF1">
    <property type="entry name" value="CHAD DOMAIN-CONTAINING PROTEIN"/>
    <property type="match status" value="1"/>
</dbReference>
<evidence type="ECO:0000313" key="4">
    <source>
        <dbReference type="Proteomes" id="UP000199477"/>
    </source>
</evidence>
<dbReference type="PANTHER" id="PTHR39339">
    <property type="entry name" value="SLR1444 PROTEIN"/>
    <property type="match status" value="1"/>
</dbReference>
<feature type="compositionally biased region" description="Polar residues" evidence="1">
    <location>
        <begin position="1"/>
        <end position="11"/>
    </location>
</feature>
<evidence type="ECO:0000256" key="1">
    <source>
        <dbReference type="SAM" id="MobiDB-lite"/>
    </source>
</evidence>
<accession>A0A1I1XNQ9</accession>
<feature type="domain" description="CHAD" evidence="2">
    <location>
        <begin position="19"/>
        <end position="296"/>
    </location>
</feature>
<dbReference type="InterPro" id="IPR038186">
    <property type="entry name" value="CHAD_dom_sf"/>
</dbReference>
<evidence type="ECO:0000313" key="3">
    <source>
        <dbReference type="EMBL" id="SFE07413.1"/>
    </source>
</evidence>
<sequence length="303" mass="34257">MSAMHHQQGQSIPRPRPPKAPRPPSAIAELCAAYDGYLAKAVKARAKLLRQYEPKALHAWRVSLRRITATLDKVAAALPGEPSNGVLAQLKDFRNTTGGARDLDILLDETLPAFLAHGEHGDRLDGELLHVLNARRVHGHREAVEGLKKARLTTAIHHFHAWAETHRNVSDDELRAAAAGVIDTRFRQLRKRAARMHEGRIRLHRARTATKKLRYTVELFQPLFPREVAQEWLERLADVQGHLGEAHDRLTARALCRELLPEAKGHAQLKALRRWAKRTAAEATGKAEDSLERLHRLGHYWKH</sequence>
<keyword evidence="4" id="KW-1185">Reference proteome</keyword>
<dbReference type="RefSeq" id="WP_026634306.1">
    <property type="nucleotide sequence ID" value="NZ_FONH01000001.1"/>
</dbReference>
<gene>
    <name evidence="3" type="ORF">SAMN02799615_00281</name>
</gene>
<name>A0A1I1XNQ9_9GAMM</name>
<dbReference type="Gene3D" id="1.40.20.10">
    <property type="entry name" value="CHAD domain"/>
    <property type="match status" value="1"/>
</dbReference>
<dbReference type="Pfam" id="PF05235">
    <property type="entry name" value="CHAD"/>
    <property type="match status" value="1"/>
</dbReference>
<evidence type="ECO:0000259" key="2">
    <source>
        <dbReference type="PROSITE" id="PS51708"/>
    </source>
</evidence>
<dbReference type="Proteomes" id="UP000199477">
    <property type="component" value="Unassembled WGS sequence"/>
</dbReference>
<dbReference type="PROSITE" id="PS51708">
    <property type="entry name" value="CHAD"/>
    <property type="match status" value="1"/>
</dbReference>
<dbReference type="AlphaFoldDB" id="A0A1I1XNQ9"/>
<dbReference type="EMBL" id="FONH01000001">
    <property type="protein sequence ID" value="SFE07413.1"/>
    <property type="molecule type" value="Genomic_DNA"/>
</dbReference>
<dbReference type="SMART" id="SM00880">
    <property type="entry name" value="CHAD"/>
    <property type="match status" value="1"/>
</dbReference>
<dbReference type="InterPro" id="IPR007899">
    <property type="entry name" value="CHAD_dom"/>
</dbReference>
<feature type="compositionally biased region" description="Pro residues" evidence="1">
    <location>
        <begin position="14"/>
        <end position="24"/>
    </location>
</feature>
<dbReference type="STRING" id="500610.SAMN02799615_00281"/>
<organism evidence="3 4">
    <name type="scientific">Dyella marensis</name>
    <dbReference type="NCBI Taxonomy" id="500610"/>
    <lineage>
        <taxon>Bacteria</taxon>
        <taxon>Pseudomonadati</taxon>
        <taxon>Pseudomonadota</taxon>
        <taxon>Gammaproteobacteria</taxon>
        <taxon>Lysobacterales</taxon>
        <taxon>Rhodanobacteraceae</taxon>
        <taxon>Dyella</taxon>
    </lineage>
</organism>
<reference evidence="4" key="1">
    <citation type="submission" date="2016-10" db="EMBL/GenBank/DDBJ databases">
        <authorList>
            <person name="Varghese N."/>
            <person name="Submissions S."/>
        </authorList>
    </citation>
    <scope>NUCLEOTIDE SEQUENCE [LARGE SCALE GENOMIC DNA]</scope>
    <source>
        <strain evidence="4">UNC178MFTsu3.1</strain>
    </source>
</reference>
<proteinExistence type="predicted"/>
<protein>
    <submittedName>
        <fullName evidence="3">CHAD domain-containing protein</fullName>
    </submittedName>
</protein>